<evidence type="ECO:0008006" key="4">
    <source>
        <dbReference type="Google" id="ProtNLM"/>
    </source>
</evidence>
<dbReference type="AlphaFoldDB" id="A0A1H1VLL9"/>
<feature type="transmembrane region" description="Helical" evidence="1">
    <location>
        <begin position="12"/>
        <end position="34"/>
    </location>
</feature>
<dbReference type="Proteomes" id="UP000199679">
    <property type="component" value="Chromosome I"/>
</dbReference>
<protein>
    <recommendedName>
        <fullName evidence="4">TIGR02117 family protein</fullName>
    </recommendedName>
</protein>
<sequence>MIFKKIARAIAWIILSFVLFISVYLLAVFVLSMIPVAKEPGTSNNVAIYILTNGDHTDVIVPVKNAVKDWSTEVRYQNTISRDTIAKYVALGWGDKGFYLNTPTWAQLKFSVAFRAAFALSTSAIHTTFCNVPQIGTDCKKIIISNNQYARLVAYVDSSFKRDAQGNIINIKTNANYDSHDAFYEAKGSYNLFYTCNTWANNALKACGQKACLWTPYDRGIFYHYR</sequence>
<keyword evidence="1" id="KW-0812">Transmembrane</keyword>
<dbReference type="STRING" id="652787.SAMN05216490_1954"/>
<gene>
    <name evidence="2" type="ORF">SAMN05216490_1954</name>
</gene>
<dbReference type="OrthoDB" id="211174at2"/>
<dbReference type="EMBL" id="LT629740">
    <property type="protein sequence ID" value="SDS85585.1"/>
    <property type="molecule type" value="Genomic_DNA"/>
</dbReference>
<name>A0A1H1VLL9_MUCMA</name>
<dbReference type="NCBIfam" id="TIGR02117">
    <property type="entry name" value="chp_urease_rgn"/>
    <property type="match status" value="1"/>
</dbReference>
<evidence type="ECO:0000313" key="2">
    <source>
        <dbReference type="EMBL" id="SDS85585.1"/>
    </source>
</evidence>
<keyword evidence="1" id="KW-1133">Transmembrane helix</keyword>
<accession>A0A1H1VLL9</accession>
<evidence type="ECO:0000256" key="1">
    <source>
        <dbReference type="SAM" id="Phobius"/>
    </source>
</evidence>
<dbReference type="RefSeq" id="WP_091371680.1">
    <property type="nucleotide sequence ID" value="NZ_LT629740.1"/>
</dbReference>
<keyword evidence="3" id="KW-1185">Reference proteome</keyword>
<dbReference type="InterPro" id="IPR011727">
    <property type="entry name" value="CHP02117"/>
</dbReference>
<dbReference type="Pfam" id="PF09601">
    <property type="entry name" value="DUF2459"/>
    <property type="match status" value="1"/>
</dbReference>
<keyword evidence="1" id="KW-0472">Membrane</keyword>
<organism evidence="2 3">
    <name type="scientific">Mucilaginibacter mallensis</name>
    <dbReference type="NCBI Taxonomy" id="652787"/>
    <lineage>
        <taxon>Bacteria</taxon>
        <taxon>Pseudomonadati</taxon>
        <taxon>Bacteroidota</taxon>
        <taxon>Sphingobacteriia</taxon>
        <taxon>Sphingobacteriales</taxon>
        <taxon>Sphingobacteriaceae</taxon>
        <taxon>Mucilaginibacter</taxon>
    </lineage>
</organism>
<evidence type="ECO:0000313" key="3">
    <source>
        <dbReference type="Proteomes" id="UP000199679"/>
    </source>
</evidence>
<proteinExistence type="predicted"/>
<reference evidence="2 3" key="1">
    <citation type="submission" date="2016-10" db="EMBL/GenBank/DDBJ databases">
        <authorList>
            <person name="de Groot N.N."/>
        </authorList>
    </citation>
    <scope>NUCLEOTIDE SEQUENCE [LARGE SCALE GENOMIC DNA]</scope>
    <source>
        <strain evidence="2 3">MP1X4</strain>
    </source>
</reference>